<name>A0A380W6D4_AFIFE</name>
<evidence type="ECO:0000313" key="2">
    <source>
        <dbReference type="EMBL" id="SUU84511.1"/>
    </source>
</evidence>
<keyword evidence="1" id="KW-0472">Membrane</keyword>
<proteinExistence type="predicted"/>
<sequence>MQRLHMDLDPAHPNELQSLHVIVRFTMRIILLSVLSAFIGGSFGYAMLLVSVYLCVLSALLRREKPLGNTLTYWDEAAVYGALFCLAAIVQIAMDT</sequence>
<keyword evidence="1" id="KW-1133">Transmembrane helix</keyword>
<organism evidence="2 3">
    <name type="scientific">Afipia felis</name>
    <name type="common">Cat scratch disease bacillus</name>
    <dbReference type="NCBI Taxonomy" id="1035"/>
    <lineage>
        <taxon>Bacteria</taxon>
        <taxon>Pseudomonadati</taxon>
        <taxon>Pseudomonadota</taxon>
        <taxon>Alphaproteobacteria</taxon>
        <taxon>Hyphomicrobiales</taxon>
        <taxon>Nitrobacteraceae</taxon>
        <taxon>Afipia</taxon>
    </lineage>
</organism>
<feature type="transmembrane region" description="Helical" evidence="1">
    <location>
        <begin position="45"/>
        <end position="61"/>
    </location>
</feature>
<gene>
    <name evidence="2" type="ORF">NCTC12722_01703</name>
</gene>
<dbReference type="Proteomes" id="UP000254343">
    <property type="component" value="Unassembled WGS sequence"/>
</dbReference>
<dbReference type="RefSeq" id="WP_002715338.1">
    <property type="nucleotide sequence ID" value="NZ_UFSI01000001.1"/>
</dbReference>
<reference evidence="2 3" key="1">
    <citation type="submission" date="2018-06" db="EMBL/GenBank/DDBJ databases">
        <authorList>
            <consortium name="Pathogen Informatics"/>
            <person name="Doyle S."/>
        </authorList>
    </citation>
    <scope>NUCLEOTIDE SEQUENCE [LARGE SCALE GENOMIC DNA]</scope>
    <source>
        <strain evidence="2 3">NCTC12722</strain>
    </source>
</reference>
<accession>A0A380W6D4</accession>
<dbReference type="EMBL" id="UIGB01000001">
    <property type="protein sequence ID" value="SUU84511.1"/>
    <property type="molecule type" value="Genomic_DNA"/>
</dbReference>
<evidence type="ECO:0000256" key="1">
    <source>
        <dbReference type="SAM" id="Phobius"/>
    </source>
</evidence>
<feature type="transmembrane region" description="Helical" evidence="1">
    <location>
        <begin position="73"/>
        <end position="94"/>
    </location>
</feature>
<keyword evidence="1" id="KW-0812">Transmembrane</keyword>
<dbReference type="AlphaFoldDB" id="A0A380W6D4"/>
<evidence type="ECO:0000313" key="3">
    <source>
        <dbReference type="Proteomes" id="UP000254343"/>
    </source>
</evidence>
<protein>
    <submittedName>
        <fullName evidence="2">Uncharacterized protein</fullName>
    </submittedName>
</protein>